<proteinExistence type="predicted"/>
<organism evidence="2 3">
    <name type="scientific">Parascedosporium putredinis</name>
    <dbReference type="NCBI Taxonomy" id="1442378"/>
    <lineage>
        <taxon>Eukaryota</taxon>
        <taxon>Fungi</taxon>
        <taxon>Dikarya</taxon>
        <taxon>Ascomycota</taxon>
        <taxon>Pezizomycotina</taxon>
        <taxon>Sordariomycetes</taxon>
        <taxon>Hypocreomycetidae</taxon>
        <taxon>Microascales</taxon>
        <taxon>Microascaceae</taxon>
        <taxon>Parascedosporium</taxon>
    </lineage>
</organism>
<reference evidence="2" key="1">
    <citation type="submission" date="2022-11" db="EMBL/GenBank/DDBJ databases">
        <authorList>
            <person name="Scott C."/>
            <person name="Bruce N."/>
        </authorList>
    </citation>
    <scope>NUCLEOTIDE SEQUENCE</scope>
</reference>
<evidence type="ECO:0000313" key="2">
    <source>
        <dbReference type="EMBL" id="CAI4220152.1"/>
    </source>
</evidence>
<evidence type="ECO:0000313" key="3">
    <source>
        <dbReference type="Proteomes" id="UP000838763"/>
    </source>
</evidence>
<feature type="compositionally biased region" description="Gly residues" evidence="1">
    <location>
        <begin position="101"/>
        <end position="112"/>
    </location>
</feature>
<keyword evidence="3" id="KW-1185">Reference proteome</keyword>
<gene>
    <name evidence="2" type="ORF">PPNO1_LOCUS9695</name>
</gene>
<dbReference type="EMBL" id="CALLCH030000021">
    <property type="protein sequence ID" value="CAI4220152.1"/>
    <property type="molecule type" value="Genomic_DNA"/>
</dbReference>
<name>A0A9P1MG92_9PEZI</name>
<accession>A0A9P1MG92</accession>
<dbReference type="AlphaFoldDB" id="A0A9P1MG92"/>
<protein>
    <submittedName>
        <fullName evidence="2">Uncharacterized protein</fullName>
    </submittedName>
</protein>
<sequence length="351" mass="38256">MSQLYVSLASFLQITGFPEGAGQGPPDVKHPDCSIPTPTLPTLNVLTFTVIATVAPTIDSWGQVLKHICAARPEPPVSGLSLDAEGGAVAGALGHEKAKSSGGGHDGAGGQPQNGYPGAGAQKIVYANHFEGEPLGEEPAAWKAWQTAKGENLEIFVPLDFTDDHGNQKFVYYQVDYNGRAIKLDDYNGRAIKLDDYNGRAIKLDDYNGRAIELDDYNGRAIKLDRHSPDSGVRAVDDYFVYALVADANVTEASATFYQPIRCNEAKEYNMQARLLWVNAAFKAASCAIKASWSGFEERGLTAQPVEDVTIILDFTTTWDPEDENFVIELSCSGIREAGNRFRWQTYFFAS</sequence>
<evidence type="ECO:0000256" key="1">
    <source>
        <dbReference type="SAM" id="MobiDB-lite"/>
    </source>
</evidence>
<feature type="region of interest" description="Disordered" evidence="1">
    <location>
        <begin position="95"/>
        <end position="117"/>
    </location>
</feature>
<comment type="caution">
    <text evidence="2">The sequence shown here is derived from an EMBL/GenBank/DDBJ whole genome shotgun (WGS) entry which is preliminary data.</text>
</comment>
<dbReference type="Proteomes" id="UP000838763">
    <property type="component" value="Unassembled WGS sequence"/>
</dbReference>